<keyword evidence="3 6" id="KW-0663">Pyridoxal phosphate</keyword>
<dbReference type="InterPro" id="IPR029066">
    <property type="entry name" value="PLP-binding_barrel"/>
</dbReference>
<dbReference type="Proteomes" id="UP000182498">
    <property type="component" value="Unassembled WGS sequence"/>
</dbReference>
<sequence length="474" mass="50909">MDPEVHLPQVPLRQRTATLEDFNTLPSHVFPTNTRVRTTGEIELGGVPVTELVAEHGTPVFVMDEADFRGRCRRLAAAFGGGEHVHYASKAFLSVTVARWVADEGLALDVASQGELEIALTAGFPAERITVHGNNKSEDFLAVAVRAGVELIVIDSVEEIGRLAKVASGLGVTQDVLVRVKPGVHVDTHEFIATSHEDQKFGFSLASGSAERACLAVVDAAGMRLRGLHCHVGSQVFEADGFGLAADRLLGLWARLIDELGEESDEATALNTLDLGGGYGIAYTPDQEELDVETVASDLLRRVRQTAVERGLDAPVLNVEPGRAIAGPSTVTLYAVGTVKDVHTSDDTVRRYISVDGGMSDNIRPALYQAEYDCRLANRHAIGTLVPTRVVGSHCESGDILINDALMPDDIAAGDILAVPATGAYCYMMASRYNMLTRPPVVIVGDGQSRVMIRRETVADVLALENIDLEKTPR</sequence>
<dbReference type="GO" id="GO:0030170">
    <property type="term" value="F:pyridoxal phosphate binding"/>
    <property type="evidence" value="ECO:0007669"/>
    <property type="project" value="UniProtKB-UniRule"/>
</dbReference>
<evidence type="ECO:0000256" key="2">
    <source>
        <dbReference type="ARBA" id="ARBA00022793"/>
    </source>
</evidence>
<accession>A0A0X2NKM2</accession>
<feature type="binding site" evidence="6">
    <location>
        <position position="323"/>
    </location>
    <ligand>
        <name>substrate</name>
    </ligand>
</feature>
<feature type="domain" description="Orn/DAP/Arg decarboxylase 2 C-terminal" evidence="10">
    <location>
        <begin position="329"/>
        <end position="423"/>
    </location>
</feature>
<dbReference type="InterPro" id="IPR002986">
    <property type="entry name" value="DAP_deCOOHase_LysA"/>
</dbReference>
<evidence type="ECO:0000259" key="10">
    <source>
        <dbReference type="Pfam" id="PF00278"/>
    </source>
</evidence>
<feature type="binding site" evidence="6">
    <location>
        <position position="368"/>
    </location>
    <ligand>
        <name>substrate</name>
    </ligand>
</feature>
<comment type="function">
    <text evidence="6">Specifically catalyzes the decarboxylation of meso-diaminopimelate (meso-DAP) to L-lysine.</text>
</comment>
<dbReference type="PRINTS" id="PR01179">
    <property type="entry name" value="ODADCRBXLASE"/>
</dbReference>
<keyword evidence="5 6" id="KW-0456">Lyase</keyword>
<reference evidence="13" key="1">
    <citation type="submission" date="2015-11" db="EMBL/GenBank/DDBJ databases">
        <authorList>
            <person name="Dugat-Bony E."/>
        </authorList>
    </citation>
    <scope>NUCLEOTIDE SEQUENCE [LARGE SCALE GENOMIC DNA]</scope>
    <source>
        <strain evidence="13">Mu292</strain>
    </source>
</reference>
<keyword evidence="13" id="KW-1185">Reference proteome</keyword>
<dbReference type="Gene3D" id="2.40.37.10">
    <property type="entry name" value="Lyase, Ornithine Decarboxylase, Chain A, domain 1"/>
    <property type="match status" value="1"/>
</dbReference>
<feature type="modified residue" description="N6-(pyridoxal phosphate)lysine" evidence="6 8">
    <location>
        <position position="90"/>
    </location>
</feature>
<name>A0A0X2NKM2_9CORY</name>
<dbReference type="PRINTS" id="PR01181">
    <property type="entry name" value="DAPDCRBXLASE"/>
</dbReference>
<comment type="similarity">
    <text evidence="6">Belongs to the Orn/Lys/Arg decarboxylase class-II family. LysA subfamily.</text>
</comment>
<dbReference type="CDD" id="cd06828">
    <property type="entry name" value="PLPDE_III_DapDC"/>
    <property type="match status" value="1"/>
</dbReference>
<evidence type="ECO:0000313" key="13">
    <source>
        <dbReference type="Proteomes" id="UP000182498"/>
    </source>
</evidence>
<evidence type="ECO:0000256" key="3">
    <source>
        <dbReference type="ARBA" id="ARBA00022898"/>
    </source>
</evidence>
<evidence type="ECO:0000313" key="12">
    <source>
        <dbReference type="EMBL" id="CUU66045.1"/>
    </source>
</evidence>
<evidence type="ECO:0000256" key="8">
    <source>
        <dbReference type="PIRSR" id="PIRSR600183-50"/>
    </source>
</evidence>
<feature type="binding site" evidence="6">
    <location>
        <position position="364"/>
    </location>
    <ligand>
        <name>substrate</name>
    </ligand>
</feature>
<dbReference type="InterPro" id="IPR000183">
    <property type="entry name" value="Orn/DAP/Arg_de-COase"/>
</dbReference>
<feature type="active site" description="Proton donor" evidence="8">
    <location>
        <position position="395"/>
    </location>
</feature>
<dbReference type="GO" id="GO:0008836">
    <property type="term" value="F:diaminopimelate decarboxylase activity"/>
    <property type="evidence" value="ECO:0007669"/>
    <property type="project" value="UniProtKB-UniRule"/>
</dbReference>
<feature type="binding site" evidence="6">
    <location>
        <position position="425"/>
    </location>
    <ligand>
        <name>substrate</name>
    </ligand>
</feature>
<dbReference type="Pfam" id="PF00278">
    <property type="entry name" value="Orn_DAP_Arg_deC"/>
    <property type="match status" value="1"/>
</dbReference>
<keyword evidence="2 6" id="KW-0210">Decarboxylase</keyword>
<feature type="binding site" evidence="6">
    <location>
        <position position="425"/>
    </location>
    <ligand>
        <name>pyridoxal 5'-phosphate</name>
        <dbReference type="ChEBI" id="CHEBI:597326"/>
    </ligand>
</feature>
<dbReference type="AlphaFoldDB" id="A0A0X2NKM2"/>
<keyword evidence="4 6" id="KW-0457">Lysine biosynthesis</keyword>
<evidence type="ECO:0000259" key="11">
    <source>
        <dbReference type="Pfam" id="PF02784"/>
    </source>
</evidence>
<dbReference type="EMBL" id="FAUH01000008">
    <property type="protein sequence ID" value="CUU66045.1"/>
    <property type="molecule type" value="Genomic_DNA"/>
</dbReference>
<evidence type="ECO:0000256" key="6">
    <source>
        <dbReference type="HAMAP-Rule" id="MF_02120"/>
    </source>
</evidence>
<evidence type="ECO:0000256" key="7">
    <source>
        <dbReference type="NCBIfam" id="TIGR01048"/>
    </source>
</evidence>
<dbReference type="NCBIfam" id="TIGR01048">
    <property type="entry name" value="lysA"/>
    <property type="match status" value="1"/>
</dbReference>
<gene>
    <name evidence="6" type="primary">lysA</name>
    <name evidence="12" type="ORF">CVAR292_01383</name>
</gene>
<evidence type="ECO:0000256" key="4">
    <source>
        <dbReference type="ARBA" id="ARBA00023154"/>
    </source>
</evidence>
<comment type="pathway">
    <text evidence="6 9">Amino-acid biosynthesis; L-lysine biosynthesis via DAP pathway; L-lysine from DL-2,6-diaminopimelate: step 1/1.</text>
</comment>
<comment type="cofactor">
    <cofactor evidence="1 6 8 9">
        <name>pyridoxal 5'-phosphate</name>
        <dbReference type="ChEBI" id="CHEBI:597326"/>
    </cofactor>
</comment>
<dbReference type="HAMAP" id="MF_02120">
    <property type="entry name" value="LysA"/>
    <property type="match status" value="1"/>
</dbReference>
<dbReference type="PANTHER" id="PTHR43727">
    <property type="entry name" value="DIAMINOPIMELATE DECARBOXYLASE"/>
    <property type="match status" value="1"/>
</dbReference>
<dbReference type="InterPro" id="IPR022657">
    <property type="entry name" value="De-COase2_CS"/>
</dbReference>
<feature type="domain" description="Orn/DAP/Arg decarboxylase 2 N-terminal" evidence="11">
    <location>
        <begin position="67"/>
        <end position="326"/>
    </location>
</feature>
<dbReference type="InterPro" id="IPR022644">
    <property type="entry name" value="De-COase2_N"/>
</dbReference>
<dbReference type="PROSITE" id="PS00879">
    <property type="entry name" value="ODR_DC_2_2"/>
    <property type="match status" value="1"/>
</dbReference>
<dbReference type="OMA" id="AYCRSMA"/>
<dbReference type="Gene3D" id="3.20.20.10">
    <property type="entry name" value="Alanine racemase"/>
    <property type="match status" value="1"/>
</dbReference>
<proteinExistence type="inferred from homology"/>
<evidence type="ECO:0000256" key="9">
    <source>
        <dbReference type="RuleBase" id="RU003738"/>
    </source>
</evidence>
<dbReference type="OrthoDB" id="9802241at2"/>
<dbReference type="SUPFAM" id="SSF51419">
    <property type="entry name" value="PLP-binding barrel"/>
    <property type="match status" value="1"/>
</dbReference>
<dbReference type="InterPro" id="IPR022643">
    <property type="entry name" value="De-COase2_C"/>
</dbReference>
<dbReference type="InterPro" id="IPR022653">
    <property type="entry name" value="De-COase2_pyr-phos_BS"/>
</dbReference>
<dbReference type="InterPro" id="IPR009006">
    <property type="entry name" value="Ala_racemase/Decarboxylase_C"/>
</dbReference>
<evidence type="ECO:0000256" key="5">
    <source>
        <dbReference type="ARBA" id="ARBA00023239"/>
    </source>
</evidence>
<organism evidence="12 13">
    <name type="scientific">Corynebacterium variabile</name>
    <dbReference type="NCBI Taxonomy" id="1727"/>
    <lineage>
        <taxon>Bacteria</taxon>
        <taxon>Bacillati</taxon>
        <taxon>Actinomycetota</taxon>
        <taxon>Actinomycetes</taxon>
        <taxon>Mycobacteriales</taxon>
        <taxon>Corynebacteriaceae</taxon>
        <taxon>Corynebacterium</taxon>
    </lineage>
</organism>
<dbReference type="UniPathway" id="UPA00034">
    <property type="reaction ID" value="UER00027"/>
</dbReference>
<dbReference type="GO" id="GO:0009089">
    <property type="term" value="P:lysine biosynthetic process via diaminopimelate"/>
    <property type="evidence" value="ECO:0007669"/>
    <property type="project" value="UniProtKB-UniRule"/>
</dbReference>
<dbReference type="FunFam" id="3.20.20.10:FF:000003">
    <property type="entry name" value="Diaminopimelate decarboxylase"/>
    <property type="match status" value="1"/>
</dbReference>
<comment type="catalytic activity">
    <reaction evidence="6 9">
        <text>meso-2,6-diaminopimelate + H(+) = L-lysine + CO2</text>
        <dbReference type="Rhea" id="RHEA:15101"/>
        <dbReference type="ChEBI" id="CHEBI:15378"/>
        <dbReference type="ChEBI" id="CHEBI:16526"/>
        <dbReference type="ChEBI" id="CHEBI:32551"/>
        <dbReference type="ChEBI" id="CHEBI:57791"/>
        <dbReference type="EC" id="4.1.1.20"/>
    </reaction>
</comment>
<feature type="binding site" evidence="6">
    <location>
        <begin position="320"/>
        <end position="323"/>
    </location>
    <ligand>
        <name>pyridoxal 5'-phosphate</name>
        <dbReference type="ChEBI" id="CHEBI:597326"/>
    </ligand>
</feature>
<protein>
    <recommendedName>
        <fullName evidence="6 7">Diaminopimelate decarboxylase</fullName>
        <shortName evidence="6">DAP decarboxylase</shortName>
        <shortName evidence="6">DAPDC</shortName>
        <ecNumber evidence="6 7">4.1.1.20</ecNumber>
    </recommendedName>
</protein>
<dbReference type="PROSITE" id="PS00878">
    <property type="entry name" value="ODR_DC_2_1"/>
    <property type="match status" value="1"/>
</dbReference>
<keyword evidence="6" id="KW-0028">Amino-acid biosynthesis</keyword>
<feature type="binding site" evidence="6">
    <location>
        <position position="396"/>
    </location>
    <ligand>
        <name>substrate</name>
    </ligand>
</feature>
<dbReference type="EC" id="4.1.1.20" evidence="6 7"/>
<dbReference type="PANTHER" id="PTHR43727:SF2">
    <property type="entry name" value="GROUP IV DECARBOXYLASE"/>
    <property type="match status" value="1"/>
</dbReference>
<dbReference type="SUPFAM" id="SSF50621">
    <property type="entry name" value="Alanine racemase C-terminal domain-like"/>
    <property type="match status" value="1"/>
</dbReference>
<dbReference type="Pfam" id="PF02784">
    <property type="entry name" value="Orn_Arg_deC_N"/>
    <property type="match status" value="1"/>
</dbReference>
<comment type="subunit">
    <text evidence="6">Homodimer.</text>
</comment>
<feature type="binding site" evidence="6">
    <location>
        <position position="278"/>
    </location>
    <ligand>
        <name>pyridoxal 5'-phosphate</name>
        <dbReference type="ChEBI" id="CHEBI:597326"/>
    </ligand>
</feature>
<evidence type="ECO:0000256" key="1">
    <source>
        <dbReference type="ARBA" id="ARBA00001933"/>
    </source>
</evidence>